<reference evidence="2" key="1">
    <citation type="submission" date="2016-01" db="EMBL/GenBank/DDBJ databases">
        <title>Reference transcriptome for the parasite Schistocephalus solidus: insights into the molecular evolution of parasitism.</title>
        <authorList>
            <person name="Hebert F.O."/>
            <person name="Grambauer S."/>
            <person name="Barber I."/>
            <person name="Landry C.R."/>
            <person name="Aubin-Horth N."/>
        </authorList>
    </citation>
    <scope>NUCLEOTIDE SEQUENCE</scope>
</reference>
<gene>
    <name evidence="2" type="ORF">TR122383</name>
</gene>
<feature type="compositionally biased region" description="Basic residues" evidence="1">
    <location>
        <begin position="438"/>
        <end position="453"/>
    </location>
</feature>
<evidence type="ECO:0000313" key="2">
    <source>
        <dbReference type="EMBL" id="JAP39222.1"/>
    </source>
</evidence>
<feature type="compositionally biased region" description="Basic and acidic residues" evidence="1">
    <location>
        <begin position="65"/>
        <end position="85"/>
    </location>
</feature>
<organism evidence="2">
    <name type="scientific">Schistocephalus solidus</name>
    <name type="common">Tapeworm</name>
    <dbReference type="NCBI Taxonomy" id="70667"/>
    <lineage>
        <taxon>Eukaryota</taxon>
        <taxon>Metazoa</taxon>
        <taxon>Spiralia</taxon>
        <taxon>Lophotrochozoa</taxon>
        <taxon>Platyhelminthes</taxon>
        <taxon>Cestoda</taxon>
        <taxon>Eucestoda</taxon>
        <taxon>Diphyllobothriidea</taxon>
        <taxon>Diphyllobothriidae</taxon>
        <taxon>Schistocephalus</taxon>
    </lineage>
</organism>
<accession>A0A0X3NU15</accession>
<feature type="compositionally biased region" description="Polar residues" evidence="1">
    <location>
        <begin position="507"/>
        <end position="518"/>
    </location>
</feature>
<protein>
    <submittedName>
        <fullName evidence="2">Uncharacterized protein</fullName>
    </submittedName>
</protein>
<feature type="region of interest" description="Disordered" evidence="1">
    <location>
        <begin position="438"/>
        <end position="567"/>
    </location>
</feature>
<name>A0A0X3NU15_SCHSO</name>
<feature type="compositionally biased region" description="Basic residues" evidence="1">
    <location>
        <begin position="549"/>
        <end position="560"/>
    </location>
</feature>
<dbReference type="EMBL" id="GEEE01024003">
    <property type="protein sequence ID" value="JAP39222.1"/>
    <property type="molecule type" value="Transcribed_RNA"/>
</dbReference>
<feature type="region of interest" description="Disordered" evidence="1">
    <location>
        <begin position="130"/>
        <end position="167"/>
    </location>
</feature>
<feature type="region of interest" description="Disordered" evidence="1">
    <location>
        <begin position="357"/>
        <end position="391"/>
    </location>
</feature>
<sequence>MLPKIDKGGFISTEKAHREETKRLFPKRKTKSLHWVLNSQTDDFGVPNTEKLPPLRPPSKRGHTGSHDNKPLTLERHSSSRKLSEVARNASQTVHVISTNEIKDPEAEMLERKKADMVLDKVIRKLKPSLRSRSLQPLPTKSTDTESEGQDSLDNLQGSEGLNNNQREDMNVSNSLLKKNIEIASFLSAEFRGFEMFSPAVERTFYVEPGPRPGDDNLQFKFLPDSPGIKLPCGQQTTHVPPRKILPLKTLPRDPLAKLRLEARLFSMGFRQPLVTQSNVTENDQPQMHHVALVQLCEAYTKNMGEAFLYAMARESIDVVASSSDEEVEWTNGEKQKIVDDPTERLWNWDSSLPSSRRLRETRETEPTVTSKPPPPVSTISVGSLGPDDNDAKSDLSALLMIESDGTTECDYDEQDFIEGHQWHPFLDPLIVAGFRHRSKPRERYQKRRREKKNQHEVTGSMISEIHSDMPDEIPDAFPSTTEAVSTGRLELPPSSTSPKPDSTASVLSTPRSSSATSLKDESLMAAEHLSKDESSVKNETPDTTANPVKKKRPAKRLHHKVEEKPTEARRGIPEAVKKKINISAAGDFPMDKTIDLLETGFDNVAINWEKTLSASHAPNPMRWFQTLDAMEFDAAKSTNSDGDNKKKDIEGYGLGKRFSSLTGGLEKLVNLLDATVENDQPKAELLLDSMVKQHVLDMPLVVGNPERIRELYKSTVLKDPMLYKMVMRRRDILPQDLQNFVNKILEITESSNEMLAALHPSMGNRKLITDAAKEMFASGFLSGGPKCPFENPATKKHITEVNLGSALSDDDTEIMPSELEPEKGEEAGETSRIMNYTNDVDYEKAFKTSIRNPSRDVLEEVAYFLPEFAFHIRPLFELKWEKIGTDTYPETLLPELAELRNLRRTRLNIMKSVGLLSAKQEEKDAEDTRRLCKNLVSRLCKLLRGPAGMLPGSGAWIALLATLHGIMMWPPLGDFLVRKMNYWLPVLLLTLFNRYPSVREEGCCVLAFLVSCYPLFTRLHYHSRQLLVSNVTFALLDAMDKNKDSYAYFHGVLGYMLHSIPCAAPMECIVLWAPEVMKRKNSLVARDWPRFIYYMAKQWPAHCLRWSVIVQRRLLRVLELGLSKKRSKYSARLALGYYQRRTRELSFVATCWRSVGES</sequence>
<feature type="compositionally biased region" description="Basic and acidic residues" evidence="1">
    <location>
        <begin position="14"/>
        <end position="23"/>
    </location>
</feature>
<feature type="region of interest" description="Disordered" evidence="1">
    <location>
        <begin position="1"/>
        <end position="92"/>
    </location>
</feature>
<feature type="compositionally biased region" description="Basic and acidic residues" evidence="1">
    <location>
        <begin position="519"/>
        <end position="541"/>
    </location>
</feature>
<feature type="compositionally biased region" description="Polar residues" evidence="1">
    <location>
        <begin position="152"/>
        <end position="167"/>
    </location>
</feature>
<feature type="compositionally biased region" description="Polar residues" evidence="1">
    <location>
        <begin position="131"/>
        <end position="142"/>
    </location>
</feature>
<evidence type="ECO:0000256" key="1">
    <source>
        <dbReference type="SAM" id="MobiDB-lite"/>
    </source>
</evidence>
<feature type="compositionally biased region" description="Low complexity" evidence="1">
    <location>
        <begin position="493"/>
        <end position="506"/>
    </location>
</feature>
<dbReference type="AlphaFoldDB" id="A0A0X3NU15"/>
<proteinExistence type="predicted"/>